<name>A0A381W004_9ZZZZ</name>
<dbReference type="Gene3D" id="2.130.10.30">
    <property type="entry name" value="Regulator of chromosome condensation 1/beta-lactamase-inhibitor protein II"/>
    <property type="match status" value="4"/>
</dbReference>
<dbReference type="InterPro" id="IPR058923">
    <property type="entry name" value="RCC1-like_dom"/>
</dbReference>
<proteinExistence type="predicted"/>
<feature type="domain" description="RCC1-like" evidence="7">
    <location>
        <begin position="175"/>
        <end position="506"/>
    </location>
</feature>
<dbReference type="EMBL" id="UINC01010281">
    <property type="protein sequence ID" value="SVA45802.1"/>
    <property type="molecule type" value="Genomic_DNA"/>
</dbReference>
<dbReference type="PRINTS" id="PR00633">
    <property type="entry name" value="RCCNDNSATION"/>
</dbReference>
<keyword evidence="5" id="KW-0812">Transmembrane</keyword>
<evidence type="ECO:0000313" key="8">
    <source>
        <dbReference type="EMBL" id="SVA45802.1"/>
    </source>
</evidence>
<dbReference type="PANTHER" id="PTHR45982:SF1">
    <property type="entry name" value="REGULATOR OF CHROMOSOME CONDENSATION"/>
    <property type="match status" value="1"/>
</dbReference>
<evidence type="ECO:0000256" key="5">
    <source>
        <dbReference type="SAM" id="Phobius"/>
    </source>
</evidence>
<keyword evidence="5" id="KW-1133">Transmembrane helix</keyword>
<dbReference type="InterPro" id="IPR000408">
    <property type="entry name" value="Reg_chr_condens"/>
</dbReference>
<evidence type="ECO:0000256" key="2">
    <source>
        <dbReference type="ARBA" id="ARBA00022729"/>
    </source>
</evidence>
<organism evidence="8">
    <name type="scientific">marine metagenome</name>
    <dbReference type="NCBI Taxonomy" id="408172"/>
    <lineage>
        <taxon>unclassified sequences</taxon>
        <taxon>metagenomes</taxon>
        <taxon>ecological metagenomes</taxon>
    </lineage>
</organism>
<dbReference type="Pfam" id="PF13540">
    <property type="entry name" value="RCC1_2"/>
    <property type="match status" value="7"/>
</dbReference>
<evidence type="ECO:0000259" key="7">
    <source>
        <dbReference type="Pfam" id="PF25390"/>
    </source>
</evidence>
<keyword evidence="1" id="KW-0344">Guanine-nucleotide releasing factor</keyword>
<dbReference type="Gene3D" id="2.60.40.3710">
    <property type="match status" value="1"/>
</dbReference>
<feature type="transmembrane region" description="Helical" evidence="5">
    <location>
        <begin position="29"/>
        <end position="45"/>
    </location>
</feature>
<keyword evidence="5" id="KW-0472">Membrane</keyword>
<feature type="region of interest" description="Disordered" evidence="4">
    <location>
        <begin position="51"/>
        <end position="88"/>
    </location>
</feature>
<dbReference type="Pfam" id="PF13205">
    <property type="entry name" value="Big_5"/>
    <property type="match status" value="1"/>
</dbReference>
<dbReference type="SUPFAM" id="SSF50985">
    <property type="entry name" value="RCC1/BLIP-II"/>
    <property type="match status" value="2"/>
</dbReference>
<evidence type="ECO:0000259" key="6">
    <source>
        <dbReference type="Pfam" id="PF13205"/>
    </source>
</evidence>
<dbReference type="GO" id="GO:0005737">
    <property type="term" value="C:cytoplasm"/>
    <property type="evidence" value="ECO:0007669"/>
    <property type="project" value="TreeGrafter"/>
</dbReference>
<gene>
    <name evidence="8" type="ORF">METZ01_LOCUS98656</name>
</gene>
<accession>A0A381W004</accession>
<evidence type="ECO:0000256" key="1">
    <source>
        <dbReference type="ARBA" id="ARBA00022658"/>
    </source>
</evidence>
<dbReference type="AlphaFoldDB" id="A0A381W004"/>
<dbReference type="GO" id="GO:0005085">
    <property type="term" value="F:guanyl-nucleotide exchange factor activity"/>
    <property type="evidence" value="ECO:0007669"/>
    <property type="project" value="TreeGrafter"/>
</dbReference>
<dbReference type="PROSITE" id="PS50012">
    <property type="entry name" value="RCC1_3"/>
    <property type="match status" value="9"/>
</dbReference>
<dbReference type="InterPro" id="IPR009091">
    <property type="entry name" value="RCC1/BLIP-II"/>
</dbReference>
<feature type="compositionally biased region" description="Low complexity" evidence="4">
    <location>
        <begin position="58"/>
        <end position="88"/>
    </location>
</feature>
<dbReference type="InterPro" id="IPR032812">
    <property type="entry name" value="SbsA_Ig"/>
</dbReference>
<keyword evidence="2" id="KW-0732">Signal</keyword>
<protein>
    <submittedName>
        <fullName evidence="8">Uncharacterized protein</fullName>
    </submittedName>
</protein>
<dbReference type="InterPro" id="IPR051553">
    <property type="entry name" value="Ran_GTPase-activating"/>
</dbReference>
<evidence type="ECO:0000256" key="3">
    <source>
        <dbReference type="ARBA" id="ARBA00022737"/>
    </source>
</evidence>
<feature type="domain" description="SbsA Ig-like" evidence="6">
    <location>
        <begin position="72"/>
        <end position="170"/>
    </location>
</feature>
<sequence>METTTNLIWHKLDTVIFSIFIKRNNMKSLLSWLVLIVSIAVLVSSCAKSDDSKTAGITTTDNSTTTTTTTTDTTAPTVSSTSPADSATNVSVSGAITVTFSEEMDSSTITTSTFTVSNASGTVTYSNKVATFTPSTSLNFSNTYTATITTGVKDTADNAMAANHTLTFTTEGGAYTILEVAGGENHTCSRLANGTIKCWGKNDYGQLGQGNTNNLGDAASEMGNNLTAVDLGTDKSALQVVTGADHTCALLDDSTVKCWGFNAYGQLGRGTTDAIGDASGEMGANLTAIDLGSGRTAVEIAAGKYHTCARLDNSSVKCWGRNDQGQLGQDSTSNLGDEASEMGDNLTAITLGLSAVEITTGANHTCTRLNNSSVKCWGKNKHGQLGQDNTSNLGDGIGEMAALTAVTLASSAVELAAGGNHTCVRLDTGGLRCWGYNDQGQLGLGNTSNQGDNASEMAALSAVDLGTNRIAVAITAGNDHTCALLDDGKVKCWGGNMFGQLGQKHDDPNAGATASSMADNLAYSDLGTGRTALGISAGSIHTCVQLDNGRVKCWGKNAFGQLGLGHTNPHGKLAIDMGDNLSMVELGTGEFSAVKLAVGNYHSCVNLGYSSVKCWGRNDSGQLGQGNTSNIGDASSEMGNNLSAIDFDGKVVEVAVGKNHSCVRLDNSSVKCWGDNEFGQLGIDNSSDIGDGSGEMGSNLTAINLGTNKKAVEITTGGDHTCARLDDHTIKCWGYNGFGQLGQGSTSNIGDGSGEMTSLSAITLPAGRTALQVAAGENFTCARLDDGTVRCWGLNSNGQLGRDDTTHRGDGSGAAVSALTAINLGKTAVQVVAGYTHACALLEDSTVKCWGHNGVSDGKLGLESLDESRGDDTGEMAALSTIDFGTNRIALQIAAGSLHTCAILDNSSVKCWGNNDYGQLGLGDTTARGSGSGDMGNGLAAVDLGASAIELSSGFQHSCARLVNGKVKCWGFNMFGQLGLGDTSARGDSSGEMGSALSYISLGSN</sequence>
<dbReference type="PANTHER" id="PTHR45982">
    <property type="entry name" value="REGULATOR OF CHROMOSOME CONDENSATION"/>
    <property type="match status" value="1"/>
</dbReference>
<keyword evidence="3" id="KW-0677">Repeat</keyword>
<dbReference type="Pfam" id="PF25390">
    <property type="entry name" value="WD40_RLD"/>
    <property type="match status" value="1"/>
</dbReference>
<reference evidence="8" key="1">
    <citation type="submission" date="2018-05" db="EMBL/GenBank/DDBJ databases">
        <authorList>
            <person name="Lanie J.A."/>
            <person name="Ng W.-L."/>
            <person name="Kazmierczak K.M."/>
            <person name="Andrzejewski T.M."/>
            <person name="Davidsen T.M."/>
            <person name="Wayne K.J."/>
            <person name="Tettelin H."/>
            <person name="Glass J.I."/>
            <person name="Rusch D."/>
            <person name="Podicherti R."/>
            <person name="Tsui H.-C.T."/>
            <person name="Winkler M.E."/>
        </authorList>
    </citation>
    <scope>NUCLEOTIDE SEQUENCE</scope>
</reference>
<evidence type="ECO:0000256" key="4">
    <source>
        <dbReference type="SAM" id="MobiDB-lite"/>
    </source>
</evidence>